<dbReference type="HOGENOM" id="CLU_825761_0_0_7"/>
<evidence type="ECO:0000313" key="2">
    <source>
        <dbReference type="EMBL" id="AJF06378.1"/>
    </source>
</evidence>
<sequence>MRRFSYQITGILFLLSFALPSISDAQSTFASPFFTRNMSPIIQIFGLPAAQGGDLTPAGHTDSTLALETANNFTWDQKGEESVWFDGETSRATLFLSHGIAPRWEIGLEVPIVSHNTGIFDGFIENWHDAFGLPQNGRKDTPRGQIDYSYDRGGSTSELSMSDTGTGIGDLTLHLGYQLIQSSPGNRRALALRGGIKLPTGDSDRLRGSGATDLHLGLALTDAQSLSRYNLTLFASGGVLWLTEGDILADQQRDMVGFGSLGFDWAPWRLVSFKLQLDGHSSFYKDSALDQIDSASAQLAIGGTLHLGDTDSVDLCVTEDVVVDTASDVVFHIAWKHRF</sequence>
<gene>
    <name evidence="2" type="ORF">GSUB_07215</name>
</gene>
<reference evidence="2 3" key="1">
    <citation type="journal article" date="2015" name="Genome Announc.">
        <title>Genomes of Geoalkalibacter ferrihydriticus Z-0531T and Geoalkalibacter subterraneus Red1T, Two Haloalkaliphilic Metal-Reducing Deltaproteobacteria.</title>
        <authorList>
            <person name="Badalamenti J.P."/>
            <person name="Krajmalnik-Brown R."/>
            <person name="Torres C.I."/>
            <person name="Bond D.R."/>
        </authorList>
    </citation>
    <scope>NUCLEOTIDE SEQUENCE [LARGE SCALE GENOMIC DNA]</scope>
    <source>
        <strain evidence="2 3">Red1</strain>
    </source>
</reference>
<keyword evidence="1" id="KW-0732">Signal</keyword>
<dbReference type="KEGG" id="gsb:GSUB_07215"/>
<name>A0A0B5FGC7_9BACT</name>
<dbReference type="InterPro" id="IPR021523">
    <property type="entry name" value="DUF3187"/>
</dbReference>
<accession>A0A0B5FGC7</accession>
<organism evidence="2 3">
    <name type="scientific">Geoalkalibacter subterraneus</name>
    <dbReference type="NCBI Taxonomy" id="483547"/>
    <lineage>
        <taxon>Bacteria</taxon>
        <taxon>Pseudomonadati</taxon>
        <taxon>Thermodesulfobacteriota</taxon>
        <taxon>Desulfuromonadia</taxon>
        <taxon>Desulfuromonadales</taxon>
        <taxon>Geoalkalibacteraceae</taxon>
        <taxon>Geoalkalibacter</taxon>
    </lineage>
</organism>
<dbReference type="AlphaFoldDB" id="A0A0B5FGC7"/>
<feature type="chain" id="PRO_5002101792" description="DUF3187 family protein" evidence="1">
    <location>
        <begin position="26"/>
        <end position="339"/>
    </location>
</feature>
<protein>
    <recommendedName>
        <fullName evidence="4">DUF3187 family protein</fullName>
    </recommendedName>
</protein>
<evidence type="ECO:0000313" key="3">
    <source>
        <dbReference type="Proteomes" id="UP000035036"/>
    </source>
</evidence>
<keyword evidence="3" id="KW-1185">Reference proteome</keyword>
<evidence type="ECO:0000256" key="1">
    <source>
        <dbReference type="SAM" id="SignalP"/>
    </source>
</evidence>
<evidence type="ECO:0008006" key="4">
    <source>
        <dbReference type="Google" id="ProtNLM"/>
    </source>
</evidence>
<dbReference type="Pfam" id="PF11383">
    <property type="entry name" value="DUF3187"/>
    <property type="match status" value="1"/>
</dbReference>
<dbReference type="EMBL" id="CP010311">
    <property type="protein sequence ID" value="AJF06378.1"/>
    <property type="molecule type" value="Genomic_DNA"/>
</dbReference>
<dbReference type="Proteomes" id="UP000035036">
    <property type="component" value="Chromosome"/>
</dbReference>
<feature type="signal peptide" evidence="1">
    <location>
        <begin position="1"/>
        <end position="25"/>
    </location>
</feature>
<proteinExistence type="predicted"/>